<dbReference type="GO" id="GO:0000139">
    <property type="term" value="C:Golgi membrane"/>
    <property type="evidence" value="ECO:0007669"/>
    <property type="project" value="UniProtKB-SubCell"/>
</dbReference>
<dbReference type="GO" id="GO:0000026">
    <property type="term" value="F:alpha-1,2-mannosyltransferase activity"/>
    <property type="evidence" value="ECO:0007669"/>
    <property type="project" value="TreeGrafter"/>
</dbReference>
<dbReference type="InterPro" id="IPR022751">
    <property type="entry name" value="Alpha_mannosyltransferase"/>
</dbReference>
<feature type="compositionally biased region" description="Basic and acidic residues" evidence="10">
    <location>
        <begin position="385"/>
        <end position="414"/>
    </location>
</feature>
<dbReference type="FunCoup" id="A0A423WBX5">
    <property type="interactions" value="54"/>
</dbReference>
<evidence type="ECO:0000256" key="11">
    <source>
        <dbReference type="SAM" id="Phobius"/>
    </source>
</evidence>
<evidence type="ECO:0008006" key="14">
    <source>
        <dbReference type="Google" id="ProtNLM"/>
    </source>
</evidence>
<comment type="caution">
    <text evidence="12">The sequence shown here is derived from an EMBL/GenBank/DDBJ whole genome shotgun (WGS) entry which is preliminary data.</text>
</comment>
<feature type="transmembrane region" description="Helical" evidence="11">
    <location>
        <begin position="12"/>
        <end position="31"/>
    </location>
</feature>
<dbReference type="PANTHER" id="PTHR31646">
    <property type="entry name" value="ALPHA-1,2-MANNOSYLTRANSFERASE MNN2"/>
    <property type="match status" value="1"/>
</dbReference>
<feature type="region of interest" description="Disordered" evidence="10">
    <location>
        <begin position="385"/>
        <end position="419"/>
    </location>
</feature>
<dbReference type="Gene3D" id="3.90.550.10">
    <property type="entry name" value="Spore Coat Polysaccharide Biosynthesis Protein SpsA, Chain A"/>
    <property type="match status" value="1"/>
</dbReference>
<keyword evidence="8" id="KW-0333">Golgi apparatus</keyword>
<dbReference type="PANTHER" id="PTHR31646:SF1">
    <property type="entry name" value="ALPHA-1,2-MANNOSYLTRANSFERASE MNN2"/>
    <property type="match status" value="1"/>
</dbReference>
<dbReference type="SUPFAM" id="SSF53448">
    <property type="entry name" value="Nucleotide-diphospho-sugar transferases"/>
    <property type="match status" value="1"/>
</dbReference>
<proteinExistence type="inferred from homology"/>
<comment type="similarity">
    <text evidence="3">Belongs to the MNN1/MNT family.</text>
</comment>
<dbReference type="EMBL" id="LKEB01000055">
    <property type="protein sequence ID" value="ROW00864.1"/>
    <property type="molecule type" value="Genomic_DNA"/>
</dbReference>
<organism evidence="12 13">
    <name type="scientific">Cytospora leucostoma</name>
    <dbReference type="NCBI Taxonomy" id="1230097"/>
    <lineage>
        <taxon>Eukaryota</taxon>
        <taxon>Fungi</taxon>
        <taxon>Dikarya</taxon>
        <taxon>Ascomycota</taxon>
        <taxon>Pezizomycotina</taxon>
        <taxon>Sordariomycetes</taxon>
        <taxon>Sordariomycetidae</taxon>
        <taxon>Diaporthales</taxon>
        <taxon>Cytosporaceae</taxon>
        <taxon>Cytospora</taxon>
    </lineage>
</organism>
<evidence type="ECO:0000313" key="13">
    <source>
        <dbReference type="Proteomes" id="UP000285146"/>
    </source>
</evidence>
<evidence type="ECO:0000313" key="12">
    <source>
        <dbReference type="EMBL" id="ROW00864.1"/>
    </source>
</evidence>
<keyword evidence="7 11" id="KW-1133">Transmembrane helix</keyword>
<dbReference type="STRING" id="1230097.A0A423WBX5"/>
<keyword evidence="9 11" id="KW-0472">Membrane</keyword>
<evidence type="ECO:0000256" key="4">
    <source>
        <dbReference type="ARBA" id="ARBA00022679"/>
    </source>
</evidence>
<keyword evidence="13" id="KW-1185">Reference proteome</keyword>
<name>A0A423WBX5_9PEZI</name>
<evidence type="ECO:0000256" key="3">
    <source>
        <dbReference type="ARBA" id="ARBA00009105"/>
    </source>
</evidence>
<evidence type="ECO:0000256" key="5">
    <source>
        <dbReference type="ARBA" id="ARBA00022692"/>
    </source>
</evidence>
<evidence type="ECO:0000256" key="2">
    <source>
        <dbReference type="ARBA" id="ARBA00004922"/>
    </source>
</evidence>
<sequence length="541" mass="60703">MLSARTCSLSSVVSLPRVLLTLLGLLIVLFIPYRGQIKQKWEDSESIRDWLPIAGSQHGAGYDLASETLSILQRHSPGASGSSNPIEEVKDAKAERWPADNQTNLMDILDIKPKQILAMMEAHSGFIRDINDKMPKYFAAKRAPPRGIVTVGGSSYFPPLMVSLRLLRRTGTSLPVEVFVPEEEYEPDLCEQIMPTLNAFCRTFPNTTSKISHYQYKIFAILLSSFSDVLWLDADNFPLHDAAPLFTSVPFRETGLVTWPDLWQTSISPAYYLIASRAPTPVFARASTESGQLLVSKAKHWKTLLVAAYYNYYGPGYYFPLLCQGGAGCGDKETFLPAAEAVGLPFYDVKAQPHPVGHYKFNIKPERGIYNFALIQNNPSSDYEVTSKLDKAARKSAGEEHRSGDINHTDRPSEENANSYENVPPFFLHMSTPKWDAHHVFDHVGKYDFTLDERRQSAPAYRDPPEAADKIRGVERMVWEEARWVACNLEDIMGYWEGKRGQICQRLEEYFRDVLDTDKGAGLGLAADLVPAPMAHEEVAD</sequence>
<evidence type="ECO:0000256" key="1">
    <source>
        <dbReference type="ARBA" id="ARBA00004323"/>
    </source>
</evidence>
<keyword evidence="4" id="KW-0808">Transferase</keyword>
<keyword evidence="6" id="KW-0735">Signal-anchor</keyword>
<accession>A0A423WBX5</accession>
<gene>
    <name evidence="12" type="ORF">VPNG_08293</name>
</gene>
<keyword evidence="5 11" id="KW-0812">Transmembrane</keyword>
<evidence type="ECO:0000256" key="9">
    <source>
        <dbReference type="ARBA" id="ARBA00023136"/>
    </source>
</evidence>
<evidence type="ECO:0000256" key="10">
    <source>
        <dbReference type="SAM" id="MobiDB-lite"/>
    </source>
</evidence>
<comment type="subcellular location">
    <subcellularLocation>
        <location evidence="1">Golgi apparatus membrane</location>
        <topology evidence="1">Single-pass type II membrane protein</topology>
    </subcellularLocation>
</comment>
<dbReference type="InParanoid" id="A0A423WBX5"/>
<dbReference type="AlphaFoldDB" id="A0A423WBX5"/>
<evidence type="ECO:0000256" key="6">
    <source>
        <dbReference type="ARBA" id="ARBA00022968"/>
    </source>
</evidence>
<evidence type="ECO:0000256" key="8">
    <source>
        <dbReference type="ARBA" id="ARBA00023034"/>
    </source>
</evidence>
<protein>
    <recommendedName>
        <fullName evidence="14">Alpha-1,2-mannosyltransferase</fullName>
    </recommendedName>
</protein>
<dbReference type="GO" id="GO:0046354">
    <property type="term" value="P:mannan biosynthetic process"/>
    <property type="evidence" value="ECO:0007669"/>
    <property type="project" value="TreeGrafter"/>
</dbReference>
<dbReference type="OrthoDB" id="4484309at2759"/>
<dbReference type="InterPro" id="IPR029044">
    <property type="entry name" value="Nucleotide-diphossugar_trans"/>
</dbReference>
<dbReference type="Proteomes" id="UP000285146">
    <property type="component" value="Unassembled WGS sequence"/>
</dbReference>
<dbReference type="Pfam" id="PF11051">
    <property type="entry name" value="Mannosyl_trans3"/>
    <property type="match status" value="2"/>
</dbReference>
<evidence type="ECO:0000256" key="7">
    <source>
        <dbReference type="ARBA" id="ARBA00022989"/>
    </source>
</evidence>
<comment type="pathway">
    <text evidence="2">Protein modification; protein glycosylation.</text>
</comment>
<reference evidence="12 13" key="1">
    <citation type="submission" date="2015-09" db="EMBL/GenBank/DDBJ databases">
        <title>Host preference determinants of Valsa canker pathogens revealed by comparative genomics.</title>
        <authorList>
            <person name="Yin Z."/>
            <person name="Huang L."/>
        </authorList>
    </citation>
    <scope>NUCLEOTIDE SEQUENCE [LARGE SCALE GENOMIC DNA]</scope>
    <source>
        <strain evidence="12 13">SXYLt</strain>
    </source>
</reference>